<dbReference type="EMBL" id="CM039438">
    <property type="protein sequence ID" value="KAI4300908.1"/>
    <property type="molecule type" value="Genomic_DNA"/>
</dbReference>
<keyword evidence="2" id="KW-1185">Reference proteome</keyword>
<sequence length="485" mass="54391">MFSQHFHSWVFIAITSAILLLICSPVRSFPEADKVKTLPGQPPVTFQQFAGYVTVDERKQRSLFYYFVEAETNAASKPIVLWLNGGPGCSSIGVGAFTENGPFTTAYGKSIVKNNFSWNKEANILYLDSPAGVGFSYSLNNSFYRTLNDEVTARDSFVFLQRWFDKFPEYKNKDFYITGESYAGHYVPQLAELIVKSKSKVQFNLKGIAIGNPLLDLDIDVNSVEEYYWSHGIISESAYKTRISLCNSSRLNREFIGGQISLDCVLAINRVADEYSFISAIDPYYIIGDKCLSYNLSQANFLSELLNLRLSKFIQAQNLQQTNELDQQLDSCNQQNSELYLNRKDVQKALHAQLLGAKTYRLCSSNVVSYYEASDRLTPTIDVVGFLVRSGLRVIVYSGDLDAVIPFIGSRRLVDGLAKKLRLKTTVPYSAWFVGKQVGGWTQVYGDKLTYATIRGASHGAPTTQPERSFVLFTSFLNGKPLPEA</sequence>
<organism evidence="1 2">
    <name type="scientific">Bauhinia variegata</name>
    <name type="common">Purple orchid tree</name>
    <name type="synonym">Phanera variegata</name>
    <dbReference type="NCBI Taxonomy" id="167791"/>
    <lineage>
        <taxon>Eukaryota</taxon>
        <taxon>Viridiplantae</taxon>
        <taxon>Streptophyta</taxon>
        <taxon>Embryophyta</taxon>
        <taxon>Tracheophyta</taxon>
        <taxon>Spermatophyta</taxon>
        <taxon>Magnoliopsida</taxon>
        <taxon>eudicotyledons</taxon>
        <taxon>Gunneridae</taxon>
        <taxon>Pentapetalae</taxon>
        <taxon>rosids</taxon>
        <taxon>fabids</taxon>
        <taxon>Fabales</taxon>
        <taxon>Fabaceae</taxon>
        <taxon>Cercidoideae</taxon>
        <taxon>Cercideae</taxon>
        <taxon>Bauhiniinae</taxon>
        <taxon>Bauhinia</taxon>
    </lineage>
</organism>
<dbReference type="Proteomes" id="UP000828941">
    <property type="component" value="Chromosome 13"/>
</dbReference>
<gene>
    <name evidence="1" type="ORF">L6164_034235</name>
</gene>
<reference evidence="1 2" key="1">
    <citation type="journal article" date="2022" name="DNA Res.">
        <title>Chromosomal-level genome assembly of the orchid tree Bauhinia variegata (Leguminosae; Cercidoideae) supports the allotetraploid origin hypothesis of Bauhinia.</title>
        <authorList>
            <person name="Zhong Y."/>
            <person name="Chen Y."/>
            <person name="Zheng D."/>
            <person name="Pang J."/>
            <person name="Liu Y."/>
            <person name="Luo S."/>
            <person name="Meng S."/>
            <person name="Qian L."/>
            <person name="Wei D."/>
            <person name="Dai S."/>
            <person name="Zhou R."/>
        </authorList>
    </citation>
    <scope>NUCLEOTIDE SEQUENCE [LARGE SCALE GENOMIC DNA]</scope>
    <source>
        <strain evidence="1">BV-YZ2020</strain>
    </source>
</reference>
<evidence type="ECO:0000313" key="2">
    <source>
        <dbReference type="Proteomes" id="UP000828941"/>
    </source>
</evidence>
<comment type="caution">
    <text evidence="1">The sequence shown here is derived from an EMBL/GenBank/DDBJ whole genome shotgun (WGS) entry which is preliminary data.</text>
</comment>
<accession>A0ACB9KV19</accession>
<proteinExistence type="predicted"/>
<evidence type="ECO:0000313" key="1">
    <source>
        <dbReference type="EMBL" id="KAI4300908.1"/>
    </source>
</evidence>
<name>A0ACB9KV19_BAUVA</name>
<protein>
    <submittedName>
        <fullName evidence="1">Uncharacterized protein</fullName>
    </submittedName>
</protein>